<name>A0A5C6E2M1_9BACT</name>
<dbReference type="AlphaFoldDB" id="A0A5C6E2M1"/>
<evidence type="ECO:0000313" key="2">
    <source>
        <dbReference type="Proteomes" id="UP000315471"/>
    </source>
</evidence>
<evidence type="ECO:0000313" key="1">
    <source>
        <dbReference type="EMBL" id="TWU41399.1"/>
    </source>
</evidence>
<dbReference type="OrthoDB" id="289459at2"/>
<proteinExistence type="predicted"/>
<keyword evidence="2" id="KW-1185">Reference proteome</keyword>
<protein>
    <submittedName>
        <fullName evidence="1">Uncharacterized protein</fullName>
    </submittedName>
</protein>
<dbReference type="EMBL" id="SJPY01000004">
    <property type="protein sequence ID" value="TWU41399.1"/>
    <property type="molecule type" value="Genomic_DNA"/>
</dbReference>
<sequence>MTTSSQTRTATIKINDAHWQELTMTLSLESTECFDQWMDRRLSKLEDRLREFSSAQAIKKSLR</sequence>
<reference evidence="1 2" key="1">
    <citation type="submission" date="2019-02" db="EMBL/GenBank/DDBJ databases">
        <title>Deep-cultivation of Planctomycetes and their phenomic and genomic characterization uncovers novel biology.</title>
        <authorList>
            <person name="Wiegand S."/>
            <person name="Jogler M."/>
            <person name="Boedeker C."/>
            <person name="Pinto D."/>
            <person name="Vollmers J."/>
            <person name="Rivas-Marin E."/>
            <person name="Kohn T."/>
            <person name="Peeters S.H."/>
            <person name="Heuer A."/>
            <person name="Rast P."/>
            <person name="Oberbeckmann S."/>
            <person name="Bunk B."/>
            <person name="Jeske O."/>
            <person name="Meyerdierks A."/>
            <person name="Storesund J.E."/>
            <person name="Kallscheuer N."/>
            <person name="Luecker S."/>
            <person name="Lage O.M."/>
            <person name="Pohl T."/>
            <person name="Merkel B.J."/>
            <person name="Hornburger P."/>
            <person name="Mueller R.-W."/>
            <person name="Bruemmer F."/>
            <person name="Labrenz M."/>
            <person name="Spormann A.M."/>
            <person name="Op Den Camp H."/>
            <person name="Overmann J."/>
            <person name="Amann R."/>
            <person name="Jetten M.S.M."/>
            <person name="Mascher T."/>
            <person name="Medema M.H."/>
            <person name="Devos D.P."/>
            <person name="Kaster A.-K."/>
            <person name="Ovreas L."/>
            <person name="Rohde M."/>
            <person name="Galperin M.Y."/>
            <person name="Jogler C."/>
        </authorList>
    </citation>
    <scope>NUCLEOTIDE SEQUENCE [LARGE SCALE GENOMIC DNA]</scope>
    <source>
        <strain evidence="1 2">Q31b</strain>
    </source>
</reference>
<organism evidence="1 2">
    <name type="scientific">Novipirellula aureliae</name>
    <dbReference type="NCBI Taxonomy" id="2527966"/>
    <lineage>
        <taxon>Bacteria</taxon>
        <taxon>Pseudomonadati</taxon>
        <taxon>Planctomycetota</taxon>
        <taxon>Planctomycetia</taxon>
        <taxon>Pirellulales</taxon>
        <taxon>Pirellulaceae</taxon>
        <taxon>Novipirellula</taxon>
    </lineage>
</organism>
<accession>A0A5C6E2M1</accession>
<dbReference type="Proteomes" id="UP000315471">
    <property type="component" value="Unassembled WGS sequence"/>
</dbReference>
<dbReference type="RefSeq" id="WP_146600221.1">
    <property type="nucleotide sequence ID" value="NZ_SJPY01000004.1"/>
</dbReference>
<gene>
    <name evidence="1" type="ORF">Q31b_28430</name>
</gene>
<comment type="caution">
    <text evidence="1">The sequence shown here is derived from an EMBL/GenBank/DDBJ whole genome shotgun (WGS) entry which is preliminary data.</text>
</comment>